<feature type="domain" description="SKI-interacting protein SKIP SNW" evidence="3">
    <location>
        <begin position="173"/>
        <end position="332"/>
    </location>
</feature>
<comment type="similarity">
    <text evidence="1">Belongs to the SNW family.</text>
</comment>
<dbReference type="GO" id="GO:0000398">
    <property type="term" value="P:mRNA splicing, via spliceosome"/>
    <property type="evidence" value="ECO:0007669"/>
    <property type="project" value="InterPro"/>
</dbReference>
<dbReference type="InterPro" id="IPR017862">
    <property type="entry name" value="SKI-int_prot_SKIP"/>
</dbReference>
<feature type="region of interest" description="Disordered" evidence="2">
    <location>
        <begin position="328"/>
        <end position="386"/>
    </location>
</feature>
<proteinExistence type="inferred from homology"/>
<gene>
    <name evidence="4" type="ORF">Cvel_729</name>
</gene>
<dbReference type="AlphaFoldDB" id="A0A0G4GQ91"/>
<organism evidence="4">
    <name type="scientific">Chromera velia CCMP2878</name>
    <dbReference type="NCBI Taxonomy" id="1169474"/>
    <lineage>
        <taxon>Eukaryota</taxon>
        <taxon>Sar</taxon>
        <taxon>Alveolata</taxon>
        <taxon>Colpodellida</taxon>
        <taxon>Chromeraceae</taxon>
        <taxon>Chromera</taxon>
    </lineage>
</organism>
<evidence type="ECO:0000313" key="4">
    <source>
        <dbReference type="EMBL" id="CEM32566.1"/>
    </source>
</evidence>
<evidence type="ECO:0000256" key="2">
    <source>
        <dbReference type="SAM" id="MobiDB-lite"/>
    </source>
</evidence>
<dbReference type="VEuPathDB" id="CryptoDB:Cvel_729"/>
<feature type="compositionally biased region" description="Pro residues" evidence="2">
    <location>
        <begin position="219"/>
        <end position="228"/>
    </location>
</feature>
<feature type="compositionally biased region" description="Basic and acidic residues" evidence="2">
    <location>
        <begin position="196"/>
        <end position="209"/>
    </location>
</feature>
<dbReference type="Pfam" id="PF02731">
    <property type="entry name" value="SKIP_SNW"/>
    <property type="match status" value="1"/>
</dbReference>
<feature type="region of interest" description="Disordered" evidence="2">
    <location>
        <begin position="456"/>
        <end position="485"/>
    </location>
</feature>
<feature type="region of interest" description="Disordered" evidence="2">
    <location>
        <begin position="419"/>
        <end position="440"/>
    </location>
</feature>
<dbReference type="EMBL" id="CDMZ01001436">
    <property type="protein sequence ID" value="CEM32566.1"/>
    <property type="molecule type" value="Genomic_DNA"/>
</dbReference>
<dbReference type="PhylomeDB" id="A0A0G4GQ91"/>
<dbReference type="GO" id="GO:0005681">
    <property type="term" value="C:spliceosomal complex"/>
    <property type="evidence" value="ECO:0007669"/>
    <property type="project" value="InterPro"/>
</dbReference>
<reference evidence="4" key="1">
    <citation type="submission" date="2014-11" db="EMBL/GenBank/DDBJ databases">
        <authorList>
            <person name="Otto D Thomas"/>
            <person name="Naeem Raeece"/>
        </authorList>
    </citation>
    <scope>NUCLEOTIDE SEQUENCE</scope>
</reference>
<name>A0A0G4GQ91_9ALVE</name>
<sequence>MTDFLRKLPAPKQGGLPGFKPVQGSFAVGQASSSTAIVGTRAGPPPYGSRKGWIPRNPADFGDGGAFPEIPMAQFPLDMGKKTSAGASRTVALQMGADGKVEYDAVLKQGSTQIMYSKPGDQIAAHSSESKLTRPGEEQERATVEKTRAAMEAVLAKKTQGKESKPATAQDAQFYKYTPNDDAPGKNPSISQRVIRMVEKQVDPMEPPKFKHKKQPKAPGSPPPPVQHSPPRKLTQKDQQDWKIPPCVSNWKNQKGYTIPLDKRIQADGRQLQEHSVNDKFAAFTEDLMIAERKAREEIRLRTEMMKNQKQLMEKQREEQLRQIAMKAREEREAMKRRAAEDDEEDEQRQRRAEIEKGRKREIERDFRLEQAGKKSKRGRDEDRDVSEVIALGGAAATSQESMFDARLFNQSSGLDTGYNAGGDEGNPVYDKPMWADRSRAGGYTHDRERFQQNVGDMGAVPGSRGFEGGAAAGGRDTGRTAPIEFEKDVDPFGLDSLYKKK</sequence>
<dbReference type="InterPro" id="IPR004015">
    <property type="entry name" value="SKI-int_prot_SKIP_SNW-dom"/>
</dbReference>
<feature type="compositionally biased region" description="Basic and acidic residues" evidence="2">
    <location>
        <begin position="328"/>
        <end position="340"/>
    </location>
</feature>
<evidence type="ECO:0000256" key="1">
    <source>
        <dbReference type="ARBA" id="ARBA00010197"/>
    </source>
</evidence>
<feature type="region of interest" description="Disordered" evidence="2">
    <location>
        <begin position="121"/>
        <end position="249"/>
    </location>
</feature>
<accession>A0A0G4GQ91</accession>
<protein>
    <recommendedName>
        <fullName evidence="3">SKI-interacting protein SKIP SNW domain-containing protein</fullName>
    </recommendedName>
</protein>
<feature type="compositionally biased region" description="Basic and acidic residues" evidence="2">
    <location>
        <begin position="128"/>
        <end position="149"/>
    </location>
</feature>
<dbReference type="PANTHER" id="PTHR12096">
    <property type="entry name" value="NUCLEAR PROTEIN SKIP-RELATED"/>
    <property type="match status" value="1"/>
</dbReference>
<feature type="compositionally biased region" description="Basic and acidic residues" evidence="2">
    <location>
        <begin position="348"/>
        <end position="386"/>
    </location>
</feature>
<evidence type="ECO:0000259" key="3">
    <source>
        <dbReference type="Pfam" id="PF02731"/>
    </source>
</evidence>